<feature type="region of interest" description="Disordered" evidence="1">
    <location>
        <begin position="349"/>
        <end position="1108"/>
    </location>
</feature>
<feature type="compositionally biased region" description="Basic and acidic residues" evidence="1">
    <location>
        <begin position="162"/>
        <end position="172"/>
    </location>
</feature>
<reference evidence="2" key="2">
    <citation type="submission" date="2002-03" db="EMBL/GenBank/DDBJ databases">
        <authorList>
            <consortium name="The Anopheles Genome Sequencing Consortium"/>
        </authorList>
    </citation>
    <scope>NUCLEOTIDE SEQUENCE</scope>
    <source>
        <strain evidence="2">PEST</strain>
    </source>
</reference>
<feature type="compositionally biased region" description="Acidic residues" evidence="1">
    <location>
        <begin position="1267"/>
        <end position="1277"/>
    </location>
</feature>
<feature type="compositionally biased region" description="Low complexity" evidence="1">
    <location>
        <begin position="1083"/>
        <end position="1093"/>
    </location>
</feature>
<feature type="compositionally biased region" description="Basic residues" evidence="1">
    <location>
        <begin position="1098"/>
        <end position="1108"/>
    </location>
</feature>
<feature type="compositionally biased region" description="Basic and acidic residues" evidence="1">
    <location>
        <begin position="1201"/>
        <end position="1266"/>
    </location>
</feature>
<dbReference type="EMBL" id="AAAB01008898">
    <property type="protein sequence ID" value="EAA09029.5"/>
    <property type="molecule type" value="Genomic_DNA"/>
</dbReference>
<feature type="compositionally biased region" description="Polar residues" evidence="1">
    <location>
        <begin position="216"/>
        <end position="229"/>
    </location>
</feature>
<dbReference type="VEuPathDB" id="VectorBase:AGAP004447"/>
<feature type="compositionally biased region" description="Low complexity" evidence="1">
    <location>
        <begin position="49"/>
        <end position="59"/>
    </location>
</feature>
<protein>
    <submittedName>
        <fullName evidence="2">AGAP004447-PA</fullName>
    </submittedName>
</protein>
<feature type="compositionally biased region" description="Basic and acidic residues" evidence="1">
    <location>
        <begin position="632"/>
        <end position="655"/>
    </location>
</feature>
<feature type="compositionally biased region" description="Polar residues" evidence="1">
    <location>
        <begin position="782"/>
        <end position="791"/>
    </location>
</feature>
<sequence>MIGISKIYLSHYFFILPDSGVRIFTMKPKKQQTSASGEKKSSGGGGGVALTSSTVGSTGNASAGPVGTDAKSNPSSSASSTASAKKPVKRLQSKTKEGAPNLTAASGAAVSNTSAVNSGGKSTEKISNTNQQCSSQQHTPQSGKSKLSATVSKSVSGGDSPDSSKIDAKPLTESETITSSSTTCSITGVVVGKSETLGSLAGKGNKQHVAKANKIDSVNSPTSQNTTVKATGKDSANRSRKSTKETVGATKRNTGQTEKSDAAKRKLSDSGCNSSTVCSVGDLGDNRSMTTSIPTSSSIESKLREKEKKIQKELKNLGVPDKTINQSIDAAYLLKSAEESVVNPSISEMVKTKSRTTVAQGKYGGGGADNTAGTGAVGRKPSVTSEEPAPSVEGESVEKSTKESISSGGKSKKTVTLKVDQQPAEGQKKMSGKGSSTKDVDEKLASKSTRKDDKTTPTSGSGGNAATVKTSSAKGAGQGAKSNKKANNSSGSSDLKQNKPGISESVSKITEQQKMDGTSELPVVKQSAEQEGSLTIGRGSSIEQEDQEEKNEEVHIRIDSIVKALEREDIETSSAIKKESADESKKDGSGDGVIAIPAAQSKSLHEIKTKKQPTPRKPSAKKDCSAASSKSKAKEMNEKKKAAVVDQVCKKEVKFQEQPPPASPAKRKYAKKPKSGTEDTGSGEKPAKMAKSTTPKKVNNASKVKQANVKTNTKTHPLAATEPSLPLPSVVNDETSSTVPSKDIKAIDSSFAAKEEVASTATAVSNRDRSSTENDDDVPLRQLQQKQNPVQSDMEATGSSTVKNLAISQPSQPKDGEKAQDQTEERTKEDSSDVGPETNVPQSASGPILAGLLKSSGKQGKRSYARKNSSSGTSGKSTKVSVSSGPCSVPAVPEECHSKEGKLEKKDVYDFDDSESEIDAPVKAGKPNFKRKSSVDVSQSREDISRDTTDDSLTAKPKIVEGKKEEIRSNPPAAGSDGEREKADEDDNKKRIVPLKKQKRRIEAALSETVSSMKKEQKTGESSESEKEQDDADLAEKKTKKKAATLTKKLKQEAKEDLHSSADEADDDDEGEDDGEDDEDNGSGDSDGCSSTDTVRTRIAKKRQSAKKRNVKLYGFWSGPKRHRVASLNALAKVHCLYENEMRGALEASLMSQSSGSRVIRTITKDGERIKKERICPEEESAGEESRSGETVSSEMAPHGKGKEPEQSKSKEPERKEPDKKREEKKETPKQERKEAPSHQQKQADEAAREEVKPKVKEEAPKKDSDQDSAESSEEEPVVMRNLRCAPGLRGAGKHWDPDASSLESEIEQLPDSDETYAQGKDTDPTRKRKVKKKVARKSKAKSATVQTKSEKSEKDKEKSEKASEKQEKAPKPPGKKIKKELKALMTDNERQEEGAASSSSSGSEKVESAKNKQDDVVKKRKREPKTEKAEPGGDYKEYIGKKRMASLNASAMMAATYEVQRVLYRNTDSSDSECSTEKAPKSKKTTKDSKEHKDNAAVLSATKGDTKEKKEYTVEKELRIDSDLQASQQASAAPLDVKQIDMSVESMCSNQPSTSNALGTISVAQQEVLTKKKKVVIKTEPMRDRKDDPMEVKREIEEAANSGYDSRKIVSSTARQTHTQFPQSMTNSLAINDISRLLSSNLVIAQDTEVTITGVYVNSSLGANQEAYCKMQYRVQQSVTEERLVRPGEAPPKSYTPLSALSSMRPPNDQSKYEQGAKVPALIYFITTVTHHLLRGSAVSLSTPPLFVQPAQCDSPLGPPRAFYPPPTSSSGSSSAFCAPMPHDSPGKCCFVSRVMNFICLITFTLAARRIRCPKNDITSAQKYVVFS</sequence>
<dbReference type="VEuPathDB" id="VectorBase:AGAMI1_009884"/>
<feature type="region of interest" description="Disordered" evidence="1">
    <location>
        <begin position="1685"/>
        <end position="1713"/>
    </location>
</feature>
<feature type="compositionally biased region" description="Basic residues" evidence="1">
    <location>
        <begin position="1327"/>
        <end position="1341"/>
    </location>
</feature>
<feature type="compositionally biased region" description="Basic and acidic residues" evidence="1">
    <location>
        <begin position="1349"/>
        <end position="1371"/>
    </location>
</feature>
<name>Q7QA41_ANOGA</name>
<feature type="compositionally biased region" description="Basic and acidic residues" evidence="1">
    <location>
        <begin position="552"/>
        <end position="567"/>
    </location>
</feature>
<reference evidence="2" key="3">
    <citation type="journal article" date="2004" name="Trends Parasitol.">
        <title>The Anopheles gambiae genome: an update.</title>
        <authorList>
            <person name="Mongin E."/>
            <person name="Louis C."/>
            <person name="Holt R.A."/>
            <person name="Birney E."/>
            <person name="Collins F.H."/>
        </authorList>
    </citation>
    <scope>NUCLEOTIDE SEQUENCE</scope>
    <source>
        <strain evidence="2">PEST</strain>
    </source>
</reference>
<feature type="compositionally biased region" description="Low complexity" evidence="1">
    <location>
        <begin position="471"/>
        <end position="493"/>
    </location>
</feature>
<feature type="compositionally biased region" description="Polar residues" evidence="1">
    <location>
        <begin position="691"/>
        <end position="715"/>
    </location>
</feature>
<feature type="compositionally biased region" description="Basic and acidic residues" evidence="1">
    <location>
        <begin position="1476"/>
        <end position="1496"/>
    </location>
</feature>
<proteinExistence type="predicted"/>
<feature type="compositionally biased region" description="Low complexity" evidence="1">
    <location>
        <begin position="173"/>
        <end position="182"/>
    </location>
</feature>
<feature type="compositionally biased region" description="Low complexity" evidence="1">
    <location>
        <begin position="1395"/>
        <end position="1404"/>
    </location>
</feature>
<feature type="compositionally biased region" description="Polar residues" evidence="1">
    <location>
        <begin position="797"/>
        <end position="812"/>
    </location>
</feature>
<reference evidence="2" key="1">
    <citation type="journal article" date="2002" name="Science">
        <title>The genome sequence of the malaria mosquito Anopheles gambiae.</title>
        <authorList>
            <person name="Holt R.A."/>
            <person name="Subramanian G.M."/>
            <person name="Halpern A."/>
            <person name="Sutton G.G."/>
            <person name="Charlab R."/>
            <person name="Nusskern D.R."/>
            <person name="Wincker P."/>
            <person name="Clark A.G."/>
            <person name="Ribeiro J.M."/>
            <person name="Wides R."/>
            <person name="Salzberg S.L."/>
            <person name="Loftus B."/>
            <person name="Yandell M."/>
            <person name="Majoros W.H."/>
            <person name="Rusch D.B."/>
            <person name="Lai Z."/>
            <person name="Kraft C.L."/>
            <person name="Abril J.F."/>
            <person name="Anthouard V."/>
            <person name="Arensburger P."/>
            <person name="Atkinson P.W."/>
            <person name="Baden H."/>
            <person name="de Berardinis V."/>
            <person name="Baldwin D."/>
            <person name="Benes V."/>
            <person name="Biedler J."/>
            <person name="Blass C."/>
            <person name="Bolanos R."/>
            <person name="Boscus D."/>
            <person name="Barnstead M."/>
            <person name="Cai S."/>
            <person name="Center A."/>
            <person name="Chaturverdi K."/>
            <person name="Christophides G.K."/>
            <person name="Chrystal M.A."/>
            <person name="Clamp M."/>
            <person name="Cravchik A."/>
            <person name="Curwen V."/>
            <person name="Dana A."/>
            <person name="Delcher A."/>
            <person name="Dew I."/>
            <person name="Evans C.A."/>
            <person name="Flanigan M."/>
            <person name="Grundschober-Freimoser A."/>
            <person name="Friedli L."/>
            <person name="Gu Z."/>
            <person name="Guan P."/>
            <person name="Guigo R."/>
            <person name="Hillenmeyer M.E."/>
            <person name="Hladun S.L."/>
            <person name="Hogan J.R."/>
            <person name="Hong Y.S."/>
            <person name="Hoover J."/>
            <person name="Jaillon O."/>
            <person name="Ke Z."/>
            <person name="Kodira C."/>
            <person name="Kokoza E."/>
            <person name="Koutsos A."/>
            <person name="Letunic I."/>
            <person name="Levitsky A."/>
            <person name="Liang Y."/>
            <person name="Lin J.J."/>
            <person name="Lobo N.F."/>
            <person name="Lopez J.R."/>
            <person name="Malek J.A."/>
            <person name="McIntosh T.C."/>
            <person name="Meister S."/>
            <person name="Miller J."/>
            <person name="Mobarry C."/>
            <person name="Mongin E."/>
            <person name="Murphy S.D."/>
            <person name="O'Brochta D.A."/>
            <person name="Pfannkoch C."/>
            <person name="Qi R."/>
            <person name="Regier M.A."/>
            <person name="Remington K."/>
            <person name="Shao H."/>
            <person name="Sharakhova M.V."/>
            <person name="Sitter C.D."/>
            <person name="Shetty J."/>
            <person name="Smith T.J."/>
            <person name="Strong R."/>
            <person name="Sun J."/>
            <person name="Thomasova D."/>
            <person name="Ton L.Q."/>
            <person name="Topalis P."/>
            <person name="Tu Z."/>
            <person name="Unger M.F."/>
            <person name="Walenz B."/>
            <person name="Wang A."/>
            <person name="Wang J."/>
            <person name="Wang M."/>
            <person name="Wang X."/>
            <person name="Woodford K.J."/>
            <person name="Wortman J.R."/>
            <person name="Wu M."/>
            <person name="Yao A."/>
            <person name="Zdobnov E.M."/>
            <person name="Zhang H."/>
            <person name="Zhao Q."/>
            <person name="Zhao S."/>
            <person name="Zhu S.C."/>
            <person name="Zhimulev I."/>
            <person name="Coluzzi M."/>
            <person name="della Torre A."/>
            <person name="Roth C.W."/>
            <person name="Louis C."/>
            <person name="Kalush F."/>
            <person name="Mural R.J."/>
            <person name="Myers E.W."/>
            <person name="Adams M.D."/>
            <person name="Smith H.O."/>
            <person name="Broder S."/>
            <person name="Gardner M.J."/>
            <person name="Fraser C.M."/>
            <person name="Birney E."/>
            <person name="Bork P."/>
            <person name="Brey P.T."/>
            <person name="Venter J.C."/>
            <person name="Weissenbach J."/>
            <person name="Kafatos F.C."/>
            <person name="Collins F.H."/>
            <person name="Hoffman S.L."/>
        </authorList>
    </citation>
    <scope>NUCLEOTIDE SEQUENCE [LARGE SCALE GENOMIC DNA]</scope>
    <source>
        <strain evidence="2">PEST</strain>
    </source>
</reference>
<feature type="compositionally biased region" description="Basic and acidic residues" evidence="1">
    <location>
        <begin position="939"/>
        <end position="949"/>
    </location>
</feature>
<feature type="region of interest" description="Disordered" evidence="1">
    <location>
        <begin position="1149"/>
        <end position="1440"/>
    </location>
</feature>
<comment type="caution">
    <text evidence="2">The sequence shown here is derived from an EMBL/GenBank/DDBJ whole genome shotgun (WGS) entry which is preliminary data.</text>
</comment>
<feature type="compositionally biased region" description="Basic and acidic residues" evidence="1">
    <location>
        <begin position="436"/>
        <end position="455"/>
    </location>
</feature>
<feature type="compositionally biased region" description="Basic and acidic residues" evidence="1">
    <location>
        <begin position="1163"/>
        <end position="1177"/>
    </location>
</feature>
<reference evidence="2" key="4">
    <citation type="journal article" date="2007" name="Genome Biol.">
        <title>Update of the Anopheles gambiae PEST genome assembly.</title>
        <authorList>
            <person name="Sharakhova M.V."/>
            <person name="Hammond M.P."/>
            <person name="Lobo N.F."/>
            <person name="Krzywinski J."/>
            <person name="Unger M.F."/>
            <person name="Hillenmeyer M.E."/>
            <person name="Bruggner R.V."/>
            <person name="Birney E."/>
            <person name="Collins F.H."/>
        </authorList>
    </citation>
    <scope>NUCLEOTIDE SEQUENCE</scope>
    <source>
        <strain evidence="2">PEST</strain>
    </source>
</reference>
<feature type="compositionally biased region" description="Basic and acidic residues" evidence="1">
    <location>
        <begin position="1013"/>
        <end position="1026"/>
    </location>
</feature>
<feature type="compositionally biased region" description="Low complexity" evidence="1">
    <location>
        <begin position="369"/>
        <end position="378"/>
    </location>
</feature>
<feature type="compositionally biased region" description="Basic and acidic residues" evidence="1">
    <location>
        <begin position="814"/>
        <end position="831"/>
    </location>
</feature>
<feature type="compositionally biased region" description="Basic and acidic residues" evidence="1">
    <location>
        <begin position="1050"/>
        <end position="1062"/>
    </location>
</feature>
<feature type="compositionally biased region" description="Basic and acidic residues" evidence="1">
    <location>
        <begin position="958"/>
        <end position="968"/>
    </location>
</feature>
<evidence type="ECO:0000313" key="2">
    <source>
        <dbReference type="EMBL" id="EAA09029.5"/>
    </source>
</evidence>
<feature type="compositionally biased region" description="Basic residues" evidence="1">
    <location>
        <begin position="991"/>
        <end position="1000"/>
    </location>
</feature>
<evidence type="ECO:0000256" key="1">
    <source>
        <dbReference type="SAM" id="MobiDB-lite"/>
    </source>
</evidence>
<feature type="compositionally biased region" description="Basic and acidic residues" evidence="1">
    <location>
        <begin position="1405"/>
        <end position="1418"/>
    </location>
</feature>
<dbReference type="eggNOG" id="ENOG502RZ2F">
    <property type="taxonomic scope" value="Eukaryota"/>
</dbReference>
<feature type="region of interest" description="Disordered" evidence="1">
    <location>
        <begin position="1468"/>
        <end position="1511"/>
    </location>
</feature>
<accession>Q7QA41</accession>
<feature type="compositionally biased region" description="Basic and acidic residues" evidence="1">
    <location>
        <begin position="258"/>
        <end position="268"/>
    </location>
</feature>
<feature type="compositionally biased region" description="Polar residues" evidence="1">
    <location>
        <begin position="109"/>
        <end position="161"/>
    </location>
</feature>
<feature type="compositionally biased region" description="Basic and acidic residues" evidence="1">
    <location>
        <begin position="977"/>
        <end position="990"/>
    </location>
</feature>
<dbReference type="OMA" id="KHWDPDA"/>
<reference evidence="2" key="5">
    <citation type="submission" date="2011-05" db="EMBL/GenBank/DDBJ databases">
        <authorList>
            <consortium name="VectorBase"/>
        </authorList>
    </citation>
    <scope>NUCLEOTIDE SEQUENCE</scope>
    <source>
        <strain evidence="2">PEST</strain>
    </source>
</reference>
<dbReference type="HOGENOM" id="CLU_237395_0_0_1"/>
<feature type="compositionally biased region" description="Basic and acidic residues" evidence="1">
    <location>
        <begin position="1425"/>
        <end position="1440"/>
    </location>
</feature>
<feature type="compositionally biased region" description="Basic and acidic residues" evidence="1">
    <location>
        <begin position="576"/>
        <end position="589"/>
    </location>
</feature>
<gene>
    <name evidence="2" type="ORF">AgaP_AGAP004447</name>
</gene>
<feature type="compositionally biased region" description="Basic residues" evidence="1">
    <location>
        <begin position="665"/>
        <end position="674"/>
    </location>
</feature>
<feature type="compositionally biased region" description="Low complexity" evidence="1">
    <location>
        <begin position="70"/>
        <end position="85"/>
    </location>
</feature>
<feature type="compositionally biased region" description="Low complexity" evidence="1">
    <location>
        <begin position="869"/>
        <end position="884"/>
    </location>
</feature>
<dbReference type="PaxDb" id="7165-AGAP004447-PA"/>
<organism evidence="2">
    <name type="scientific">Anopheles gambiae</name>
    <name type="common">African malaria mosquito</name>
    <dbReference type="NCBI Taxonomy" id="7165"/>
    <lineage>
        <taxon>Eukaryota</taxon>
        <taxon>Metazoa</taxon>
        <taxon>Ecdysozoa</taxon>
        <taxon>Arthropoda</taxon>
        <taxon>Hexapoda</taxon>
        <taxon>Insecta</taxon>
        <taxon>Pterygota</taxon>
        <taxon>Neoptera</taxon>
        <taxon>Endopterygota</taxon>
        <taxon>Diptera</taxon>
        <taxon>Nematocera</taxon>
        <taxon>Culicoidea</taxon>
        <taxon>Culicidae</taxon>
        <taxon>Anophelinae</taxon>
        <taxon>Anopheles</taxon>
    </lineage>
</organism>
<feature type="compositionally biased region" description="Polar residues" evidence="1">
    <location>
        <begin position="504"/>
        <end position="516"/>
    </location>
</feature>
<feature type="compositionally biased region" description="Acidic residues" evidence="1">
    <location>
        <begin position="1305"/>
        <end position="1315"/>
    </location>
</feature>
<feature type="compositionally biased region" description="Basic and acidic residues" evidence="1">
    <location>
        <begin position="894"/>
        <end position="909"/>
    </location>
</feature>
<feature type="region of interest" description="Disordered" evidence="1">
    <location>
        <begin position="28"/>
        <end position="182"/>
    </location>
</feature>
<feature type="region of interest" description="Disordered" evidence="1">
    <location>
        <begin position="195"/>
        <end position="304"/>
    </location>
</feature>
<feature type="compositionally biased region" description="Acidic residues" evidence="1">
    <location>
        <begin position="1063"/>
        <end position="1082"/>
    </location>
</feature>
<feature type="compositionally biased region" description="Low complexity" evidence="1">
    <location>
        <begin position="288"/>
        <end position="300"/>
    </location>
</feature>